<protein>
    <submittedName>
        <fullName evidence="1">Uncharacterized protein</fullName>
    </submittedName>
</protein>
<sequence>MKRNAKAVHVALFLIFSQYARSKTAIITSQFNAIAIGYLPRWMHS</sequence>
<reference evidence="1 2" key="1">
    <citation type="submission" date="2020-12" db="EMBL/GenBank/DDBJ databases">
        <title>Draft genome sequences of nine environmental bacterial isolates colonizing plastic.</title>
        <authorList>
            <person name="Borre I."/>
            <person name="Sonnenschein E.C."/>
        </authorList>
    </citation>
    <scope>NUCLEOTIDE SEQUENCE [LARGE SCALE GENOMIC DNA]</scope>
    <source>
        <strain evidence="1 2">IB30</strain>
    </source>
</reference>
<gene>
    <name evidence="1" type="ORF">JEU11_01885</name>
</gene>
<evidence type="ECO:0000313" key="1">
    <source>
        <dbReference type="EMBL" id="MBJ2135196.1"/>
    </source>
</evidence>
<evidence type="ECO:0000313" key="2">
    <source>
        <dbReference type="Proteomes" id="UP000649232"/>
    </source>
</evidence>
<comment type="caution">
    <text evidence="1">The sequence shown here is derived from an EMBL/GenBank/DDBJ whole genome shotgun (WGS) entry which is preliminary data.</text>
</comment>
<dbReference type="Proteomes" id="UP000649232">
    <property type="component" value="Unassembled WGS sequence"/>
</dbReference>
<name>A0ABS0W8V0_9ALTE</name>
<organism evidence="1 2">
    <name type="scientific">Paraglaciecola chathamensis</name>
    <dbReference type="NCBI Taxonomy" id="368405"/>
    <lineage>
        <taxon>Bacteria</taxon>
        <taxon>Pseudomonadati</taxon>
        <taxon>Pseudomonadota</taxon>
        <taxon>Gammaproteobacteria</taxon>
        <taxon>Alteromonadales</taxon>
        <taxon>Alteromonadaceae</taxon>
        <taxon>Paraglaciecola</taxon>
    </lineage>
</organism>
<dbReference type="EMBL" id="JAEILT010000002">
    <property type="protein sequence ID" value="MBJ2135196.1"/>
    <property type="molecule type" value="Genomic_DNA"/>
</dbReference>
<proteinExistence type="predicted"/>
<dbReference type="RefSeq" id="WP_198823466.1">
    <property type="nucleotide sequence ID" value="NZ_JAEILT010000002.1"/>
</dbReference>
<accession>A0ABS0W8V0</accession>